<dbReference type="Pfam" id="PF00249">
    <property type="entry name" value="Myb_DNA-binding"/>
    <property type="match status" value="1"/>
</dbReference>
<dbReference type="PANTHER" id="PTHR46410">
    <property type="entry name" value="AT-RICH INTERACTIVE DOMAIN-CONTAINING PROTEIN 2"/>
    <property type="match status" value="1"/>
</dbReference>
<dbReference type="AlphaFoldDB" id="A0AAP0K7L7"/>
<gene>
    <name evidence="3" type="ORF">Scep_006208</name>
</gene>
<feature type="domain" description="ARID" evidence="2">
    <location>
        <begin position="49"/>
        <end position="142"/>
    </location>
</feature>
<keyword evidence="4" id="KW-1185">Reference proteome</keyword>
<dbReference type="PANTHER" id="PTHR46410:SF1">
    <property type="entry name" value="AT-RICH INTERACTIVE DOMAIN-CONTAINING PROTEIN 1"/>
    <property type="match status" value="1"/>
</dbReference>
<dbReference type="InterPro" id="IPR001606">
    <property type="entry name" value="ARID_dom"/>
</dbReference>
<dbReference type="InterPro" id="IPR001005">
    <property type="entry name" value="SANT/Myb"/>
</dbReference>
<dbReference type="SMART" id="SM00717">
    <property type="entry name" value="SANT"/>
    <property type="match status" value="1"/>
</dbReference>
<comment type="caution">
    <text evidence="3">The sequence shown here is derived from an EMBL/GenBank/DDBJ whole genome shotgun (WGS) entry which is preliminary data.</text>
</comment>
<name>A0AAP0K7L7_9MAGN</name>
<reference evidence="3 4" key="1">
    <citation type="submission" date="2024-01" db="EMBL/GenBank/DDBJ databases">
        <title>Genome assemblies of Stephania.</title>
        <authorList>
            <person name="Yang L."/>
        </authorList>
    </citation>
    <scope>NUCLEOTIDE SEQUENCE [LARGE SCALE GENOMIC DNA]</scope>
    <source>
        <strain evidence="3">JXDWG</strain>
        <tissue evidence="3">Leaf</tissue>
    </source>
</reference>
<sequence length="619" mass="69365">MAGWSILTDGCALDYLEILRSLQSKGFCLDFDSASMKACGGGVDVRRDGKLRCLFEQVLFVFLKEVSPRESVRTLPAMLGDGRCVDLFRLFLVVREKGGYGSVSKKGAWGLVGEELGLGEEVAASVKLLYIKYVYVFDRWVRKILKDKGVDGCFGSGNCGGDFGLLPMELATEFRGLLEDIRELNHEIDEEEQQPESSEGKVSEVLGAGIMKEMENGNGMSGGKTCIGDSDDDCVILDEGRVSGGKKCVDDDESCVKLDNCVAKGERASGKRKRGSWVRMLDWVIDIALRPGHLRTGKSLDDRELRGLALQARDLLFRGRHVNPNADKSLLQNNSKHLQKKPRVHPSMYDDDIGIGHRSMERLRCSERIISQKNPSLLSSSESIDVDMSQSCVVSDSPAMNVVTDKFDDPFRQRVPLGALFQAEVPEWTDGAADDDSKWLGTQDWPLATGKLSSGFDEHSIGKGREDLCDCRHPGSVECIRFHVAERKMKLKLELGRAFYNWGFRYMGEEVSLSWTEDEEKKFKDIVRLHPESLNRCFWDELRKCFPNRCWKSLVRYYFNVFVLKRRSYQNRVNPAGIDSDDDESEFGSVSNGFGCEAIKIPGSTFISCALNNQCIDLD</sequence>
<dbReference type="InterPro" id="IPR036431">
    <property type="entry name" value="ARID_dom_sf"/>
</dbReference>
<dbReference type="SMART" id="SM01014">
    <property type="entry name" value="ARID"/>
    <property type="match status" value="1"/>
</dbReference>
<dbReference type="GO" id="GO:0003677">
    <property type="term" value="F:DNA binding"/>
    <property type="evidence" value="ECO:0007669"/>
    <property type="project" value="InterPro"/>
</dbReference>
<evidence type="ECO:0000259" key="2">
    <source>
        <dbReference type="PROSITE" id="PS51011"/>
    </source>
</evidence>
<dbReference type="PROSITE" id="PS51011">
    <property type="entry name" value="ARID"/>
    <property type="match status" value="1"/>
</dbReference>
<dbReference type="Pfam" id="PF01388">
    <property type="entry name" value="ARID"/>
    <property type="match status" value="1"/>
</dbReference>
<dbReference type="CDD" id="cd16100">
    <property type="entry name" value="ARID"/>
    <property type="match status" value="1"/>
</dbReference>
<accession>A0AAP0K7L7</accession>
<evidence type="ECO:0000256" key="1">
    <source>
        <dbReference type="SAM" id="MobiDB-lite"/>
    </source>
</evidence>
<feature type="region of interest" description="Disordered" evidence="1">
    <location>
        <begin position="326"/>
        <end position="350"/>
    </location>
</feature>
<dbReference type="Proteomes" id="UP001419268">
    <property type="component" value="Unassembled WGS sequence"/>
</dbReference>
<organism evidence="3 4">
    <name type="scientific">Stephania cephalantha</name>
    <dbReference type="NCBI Taxonomy" id="152367"/>
    <lineage>
        <taxon>Eukaryota</taxon>
        <taxon>Viridiplantae</taxon>
        <taxon>Streptophyta</taxon>
        <taxon>Embryophyta</taxon>
        <taxon>Tracheophyta</taxon>
        <taxon>Spermatophyta</taxon>
        <taxon>Magnoliopsida</taxon>
        <taxon>Ranunculales</taxon>
        <taxon>Menispermaceae</taxon>
        <taxon>Menispermoideae</taxon>
        <taxon>Cissampelideae</taxon>
        <taxon>Stephania</taxon>
    </lineage>
</organism>
<dbReference type="Gene3D" id="1.10.150.60">
    <property type="entry name" value="ARID DNA-binding domain"/>
    <property type="match status" value="1"/>
</dbReference>
<dbReference type="CDD" id="cd00167">
    <property type="entry name" value="SANT"/>
    <property type="match status" value="1"/>
</dbReference>
<evidence type="ECO:0000313" key="3">
    <source>
        <dbReference type="EMBL" id="KAK9147451.1"/>
    </source>
</evidence>
<dbReference type="EMBL" id="JBBNAG010000003">
    <property type="protein sequence ID" value="KAK9147451.1"/>
    <property type="molecule type" value="Genomic_DNA"/>
</dbReference>
<dbReference type="SMART" id="SM00501">
    <property type="entry name" value="BRIGHT"/>
    <property type="match status" value="1"/>
</dbReference>
<dbReference type="SUPFAM" id="SSF46774">
    <property type="entry name" value="ARID-like"/>
    <property type="match status" value="1"/>
</dbReference>
<proteinExistence type="predicted"/>
<protein>
    <recommendedName>
        <fullName evidence="2">ARID domain-containing protein</fullName>
    </recommendedName>
</protein>
<evidence type="ECO:0000313" key="4">
    <source>
        <dbReference type="Proteomes" id="UP001419268"/>
    </source>
</evidence>